<dbReference type="InterPro" id="IPR013762">
    <property type="entry name" value="Integrase-like_cat_sf"/>
</dbReference>
<evidence type="ECO:0000313" key="7">
    <source>
        <dbReference type="Proteomes" id="UP000284434"/>
    </source>
</evidence>
<dbReference type="GO" id="GO:0003677">
    <property type="term" value="F:DNA binding"/>
    <property type="evidence" value="ECO:0007669"/>
    <property type="project" value="UniProtKB-KW"/>
</dbReference>
<dbReference type="Gene3D" id="1.10.443.10">
    <property type="entry name" value="Intergrase catalytic core"/>
    <property type="match status" value="1"/>
</dbReference>
<evidence type="ECO:0000313" key="5">
    <source>
        <dbReference type="EMBL" id="MDB9221844.1"/>
    </source>
</evidence>
<dbReference type="EMBL" id="QSCO01000002">
    <property type="protein sequence ID" value="RGY09532.1"/>
    <property type="molecule type" value="Genomic_DNA"/>
</dbReference>
<dbReference type="EMBL" id="JAQMRD010000002">
    <property type="protein sequence ID" value="MDB9221844.1"/>
    <property type="molecule type" value="Genomic_DNA"/>
</dbReference>
<dbReference type="AlphaFoldDB" id="A0A413IG67"/>
<dbReference type="InterPro" id="IPR025269">
    <property type="entry name" value="SAM-like_dom"/>
</dbReference>
<dbReference type="InterPro" id="IPR010998">
    <property type="entry name" value="Integrase_recombinase_N"/>
</dbReference>
<name>A0A413IG67_9BACT</name>
<reference evidence="6 7" key="1">
    <citation type="submission" date="2018-08" db="EMBL/GenBank/DDBJ databases">
        <title>A genome reference for cultivated species of the human gut microbiota.</title>
        <authorList>
            <person name="Zou Y."/>
            <person name="Xue W."/>
            <person name="Luo G."/>
        </authorList>
    </citation>
    <scope>NUCLEOTIDE SEQUENCE [LARGE SCALE GENOMIC DNA]</scope>
    <source>
        <strain evidence="6 7">OF03-11</strain>
    </source>
</reference>
<accession>A0A413IG67</accession>
<evidence type="ECO:0000313" key="6">
    <source>
        <dbReference type="EMBL" id="RGY09532.1"/>
    </source>
</evidence>
<evidence type="ECO:0000259" key="3">
    <source>
        <dbReference type="Pfam" id="PF00589"/>
    </source>
</evidence>
<dbReference type="InterPro" id="IPR011010">
    <property type="entry name" value="DNA_brk_join_enz"/>
</dbReference>
<dbReference type="RefSeq" id="WP_118102791.1">
    <property type="nucleotide sequence ID" value="NZ_JADMSC010000062.1"/>
</dbReference>
<gene>
    <name evidence="6" type="ORF">DXA53_01745</name>
    <name evidence="5" type="ORF">PN645_02340</name>
</gene>
<dbReference type="Proteomes" id="UP001212263">
    <property type="component" value="Unassembled WGS sequence"/>
</dbReference>
<dbReference type="GO" id="GO:0015074">
    <property type="term" value="P:DNA integration"/>
    <property type="evidence" value="ECO:0007669"/>
    <property type="project" value="InterPro"/>
</dbReference>
<feature type="domain" description="Phage integrase SAM-like" evidence="4">
    <location>
        <begin position="108"/>
        <end position="207"/>
    </location>
</feature>
<keyword evidence="2" id="KW-0233">DNA recombination</keyword>
<proteinExistence type="predicted"/>
<feature type="domain" description="Tyr recombinase" evidence="3">
    <location>
        <begin position="274"/>
        <end position="417"/>
    </location>
</feature>
<dbReference type="InterPro" id="IPR002104">
    <property type="entry name" value="Integrase_catalytic"/>
</dbReference>
<evidence type="ECO:0000256" key="1">
    <source>
        <dbReference type="ARBA" id="ARBA00023125"/>
    </source>
</evidence>
<dbReference type="Pfam" id="PF13102">
    <property type="entry name" value="Phage_int_SAM_5"/>
    <property type="match status" value="1"/>
</dbReference>
<organism evidence="6 7">
    <name type="scientific">Odoribacter splanchnicus</name>
    <dbReference type="NCBI Taxonomy" id="28118"/>
    <lineage>
        <taxon>Bacteria</taxon>
        <taxon>Pseudomonadati</taxon>
        <taxon>Bacteroidota</taxon>
        <taxon>Bacteroidia</taxon>
        <taxon>Bacteroidales</taxon>
        <taxon>Odoribacteraceae</taxon>
        <taxon>Odoribacter</taxon>
    </lineage>
</organism>
<dbReference type="SUPFAM" id="SSF56349">
    <property type="entry name" value="DNA breaking-rejoining enzymes"/>
    <property type="match status" value="1"/>
</dbReference>
<dbReference type="Proteomes" id="UP000284434">
    <property type="component" value="Unassembled WGS sequence"/>
</dbReference>
<dbReference type="GO" id="GO:0006310">
    <property type="term" value="P:DNA recombination"/>
    <property type="evidence" value="ECO:0007669"/>
    <property type="project" value="UniProtKB-KW"/>
</dbReference>
<dbReference type="Pfam" id="PF00589">
    <property type="entry name" value="Phage_integrase"/>
    <property type="match status" value="1"/>
</dbReference>
<sequence>MEVCFSLDNPKREISTIRGYISYSGQRYDFPTGESVKVKMFRNQRCKASPEAPAINNKLIAVETAMKNAILYYKQNFKVPSKTEFREKVRLFLSGSNAIEIKRQEQKLIVYIENYIKDCGLSKHTTNGYTTTKNKLEEYEKEKGITLYFEDITLKFEAAFRKWLLEKTFVKNGEEKHFSRNYIGAVFKNLRRFMEVSKEVDKLHNNTEYKKFKVESETADTCYLNISELTRIYKLEITEDLIRSQRKDHRKQNIQAAVESLNIVKNKFLIGALCCMRISDFNRISEYNIQGKCIKIMPQKGSTLRKPEPVEIPMHWIVAEILNSGFDLNYKISDQKINKHIKEICRLADIKDQIVYYRTEGQELKQYTCEKWEAITSHTARRSGATNMYLSGMPIELIMFCGGWTKREQCEKYIKATVNDTIDKLENTSYFAEQEEKTEIKDITPGWLIRRMQETGETVKSLSGKLAIPEKDISGLLSSGSLSPWQKALFYYFFSSIYSV</sequence>
<protein>
    <submittedName>
        <fullName evidence="5">Phage integrase SAM-like domain-containing protein</fullName>
    </submittedName>
</protein>
<dbReference type="Gene3D" id="1.10.150.130">
    <property type="match status" value="1"/>
</dbReference>
<evidence type="ECO:0000256" key="2">
    <source>
        <dbReference type="ARBA" id="ARBA00023172"/>
    </source>
</evidence>
<reference evidence="5" key="2">
    <citation type="submission" date="2023-01" db="EMBL/GenBank/DDBJ databases">
        <title>Human gut microbiome strain richness.</title>
        <authorList>
            <person name="Chen-Liaw A."/>
        </authorList>
    </citation>
    <scope>NUCLEOTIDE SEQUENCE</scope>
    <source>
        <strain evidence="5">RTP21484st1_B7_RTP21484_190118</strain>
    </source>
</reference>
<comment type="caution">
    <text evidence="6">The sequence shown here is derived from an EMBL/GenBank/DDBJ whole genome shotgun (WGS) entry which is preliminary data.</text>
</comment>
<keyword evidence="1" id="KW-0238">DNA-binding</keyword>
<evidence type="ECO:0000259" key="4">
    <source>
        <dbReference type="Pfam" id="PF13102"/>
    </source>
</evidence>